<dbReference type="HOGENOM" id="CLU_3166784_0_0_3"/>
<sequence>MVTVRTNVAIAPNLILSLPVMANPTDSMIGGLLGTAVAQVLALPGAG</sequence>
<protein>
    <submittedName>
        <fullName evidence="1">Uncharacterized protein</fullName>
    </submittedName>
</protein>
<dbReference type="AlphaFoldDB" id="B4W3T4"/>
<dbReference type="EMBL" id="DS989875">
    <property type="protein sequence ID" value="EDX71174.1"/>
    <property type="molecule type" value="Genomic_DNA"/>
</dbReference>
<proteinExistence type="predicted"/>
<reference evidence="1 2" key="1">
    <citation type="submission" date="2008-07" db="EMBL/GenBank/DDBJ databases">
        <authorList>
            <person name="Tandeau de Marsac N."/>
            <person name="Ferriera S."/>
            <person name="Johnson J."/>
            <person name="Kravitz S."/>
            <person name="Beeson K."/>
            <person name="Sutton G."/>
            <person name="Rogers Y.-H."/>
            <person name="Friedman R."/>
            <person name="Frazier M."/>
            <person name="Venter J.C."/>
        </authorList>
    </citation>
    <scope>NUCLEOTIDE SEQUENCE [LARGE SCALE GENOMIC DNA]</scope>
    <source>
        <strain evidence="1 2">PCC 7420</strain>
    </source>
</reference>
<organism evidence="1 2">
    <name type="scientific">Coleofasciculus chthonoplastes PCC 7420</name>
    <dbReference type="NCBI Taxonomy" id="118168"/>
    <lineage>
        <taxon>Bacteria</taxon>
        <taxon>Bacillati</taxon>
        <taxon>Cyanobacteriota</taxon>
        <taxon>Cyanophyceae</taxon>
        <taxon>Coleofasciculales</taxon>
        <taxon>Coleofasciculaceae</taxon>
        <taxon>Coleofasciculus</taxon>
    </lineage>
</organism>
<evidence type="ECO:0000313" key="1">
    <source>
        <dbReference type="EMBL" id="EDX71174.1"/>
    </source>
</evidence>
<keyword evidence="2" id="KW-1185">Reference proteome</keyword>
<gene>
    <name evidence="1" type="ORF">MC7420_2735</name>
</gene>
<dbReference type="Proteomes" id="UP000003835">
    <property type="component" value="Unassembled WGS sequence"/>
</dbReference>
<name>B4W3T4_9CYAN</name>
<evidence type="ECO:0000313" key="2">
    <source>
        <dbReference type="Proteomes" id="UP000003835"/>
    </source>
</evidence>
<accession>B4W3T4</accession>
<dbReference type="STRING" id="118168.MC7420_2735"/>